<keyword evidence="10 11" id="KW-0472">Membrane</keyword>
<feature type="transmembrane region" description="Helical" evidence="11">
    <location>
        <begin position="202"/>
        <end position="229"/>
    </location>
</feature>
<dbReference type="InterPro" id="IPR038770">
    <property type="entry name" value="Na+/solute_symporter_sf"/>
</dbReference>
<feature type="transmembrane region" description="Helical" evidence="11">
    <location>
        <begin position="316"/>
        <end position="338"/>
    </location>
</feature>
<dbReference type="InterPro" id="IPR011992">
    <property type="entry name" value="EF-hand-dom_pair"/>
</dbReference>
<protein>
    <recommendedName>
        <fullName evidence="16">Calmodulin</fullName>
    </recommendedName>
</protein>
<evidence type="ECO:0000256" key="2">
    <source>
        <dbReference type="ARBA" id="ARBA00022448"/>
    </source>
</evidence>
<proteinExistence type="predicted"/>
<dbReference type="PROSITE" id="PS50222">
    <property type="entry name" value="EF_HAND_2"/>
    <property type="match status" value="3"/>
</dbReference>
<dbReference type="SUPFAM" id="SSF51735">
    <property type="entry name" value="NAD(P)-binding Rossmann-fold domains"/>
    <property type="match status" value="1"/>
</dbReference>
<reference evidence="15" key="1">
    <citation type="submission" date="2021-01" db="EMBL/GenBank/DDBJ databases">
        <authorList>
            <person name="Corre E."/>
            <person name="Pelletier E."/>
            <person name="Niang G."/>
            <person name="Scheremetjew M."/>
            <person name="Finn R."/>
            <person name="Kale V."/>
            <person name="Holt S."/>
            <person name="Cochrane G."/>
            <person name="Meng A."/>
            <person name="Brown T."/>
            <person name="Cohen L."/>
        </authorList>
    </citation>
    <scope>NUCLEOTIDE SEQUENCE</scope>
    <source>
        <strain evidence="15">MM31A-1</strain>
    </source>
</reference>
<feature type="chain" id="PRO_5031259211" description="Calmodulin" evidence="12">
    <location>
        <begin position="21"/>
        <end position="880"/>
    </location>
</feature>
<evidence type="ECO:0008006" key="16">
    <source>
        <dbReference type="Google" id="ProtNLM"/>
    </source>
</evidence>
<dbReference type="GO" id="GO:0015297">
    <property type="term" value="F:antiporter activity"/>
    <property type="evidence" value="ECO:0007669"/>
    <property type="project" value="UniProtKB-KW"/>
</dbReference>
<keyword evidence="5 11" id="KW-0812">Transmembrane</keyword>
<evidence type="ECO:0000256" key="12">
    <source>
        <dbReference type="SAM" id="SignalP"/>
    </source>
</evidence>
<dbReference type="GO" id="GO:0005509">
    <property type="term" value="F:calcium ion binding"/>
    <property type="evidence" value="ECO:0007669"/>
    <property type="project" value="InterPro"/>
</dbReference>
<name>A0A7S3PVC7_9STRA</name>
<keyword evidence="8 11" id="KW-1133">Transmembrane helix</keyword>
<evidence type="ECO:0000256" key="5">
    <source>
        <dbReference type="ARBA" id="ARBA00022692"/>
    </source>
</evidence>
<dbReference type="GO" id="GO:0006813">
    <property type="term" value="P:potassium ion transport"/>
    <property type="evidence" value="ECO:0007669"/>
    <property type="project" value="UniProtKB-KW"/>
</dbReference>
<accession>A0A7S3PVC7</accession>
<dbReference type="EMBL" id="HBIO01002373">
    <property type="protein sequence ID" value="CAE0456846.1"/>
    <property type="molecule type" value="Transcribed_RNA"/>
</dbReference>
<dbReference type="AlphaFoldDB" id="A0A7S3PVC7"/>
<evidence type="ECO:0000313" key="15">
    <source>
        <dbReference type="EMBL" id="CAE0456846.1"/>
    </source>
</evidence>
<evidence type="ECO:0000256" key="4">
    <source>
        <dbReference type="ARBA" id="ARBA00022538"/>
    </source>
</evidence>
<gene>
    <name evidence="15" type="ORF">CDEB00056_LOCUS1687</name>
</gene>
<dbReference type="Gene3D" id="1.20.1530.20">
    <property type="match status" value="1"/>
</dbReference>
<keyword evidence="6" id="KW-0106">Calcium</keyword>
<dbReference type="InterPro" id="IPR036291">
    <property type="entry name" value="NAD(P)-bd_dom_sf"/>
</dbReference>
<keyword evidence="4" id="KW-0633">Potassium transport</keyword>
<dbReference type="PROSITE" id="PS51201">
    <property type="entry name" value="RCK_N"/>
    <property type="match status" value="1"/>
</dbReference>
<feature type="domain" description="EF-hand" evidence="13">
    <location>
        <begin position="843"/>
        <end position="878"/>
    </location>
</feature>
<dbReference type="PANTHER" id="PTHR46157">
    <property type="entry name" value="K(+) EFFLUX ANTIPORTER 3, CHLOROPLASTIC"/>
    <property type="match status" value="1"/>
</dbReference>
<feature type="transmembrane region" description="Helical" evidence="11">
    <location>
        <begin position="146"/>
        <end position="164"/>
    </location>
</feature>
<feature type="domain" description="EF-hand" evidence="13">
    <location>
        <begin position="574"/>
        <end position="604"/>
    </location>
</feature>
<dbReference type="CDD" id="cd00051">
    <property type="entry name" value="EFh"/>
    <property type="match status" value="1"/>
</dbReference>
<dbReference type="Pfam" id="PF00999">
    <property type="entry name" value="Na_H_Exchanger"/>
    <property type="match status" value="1"/>
</dbReference>
<evidence type="ECO:0000256" key="9">
    <source>
        <dbReference type="ARBA" id="ARBA00023065"/>
    </source>
</evidence>
<dbReference type="Pfam" id="PF02254">
    <property type="entry name" value="TrkA_N"/>
    <property type="match status" value="1"/>
</dbReference>
<organism evidence="15">
    <name type="scientific">Chaetoceros debilis</name>
    <dbReference type="NCBI Taxonomy" id="122233"/>
    <lineage>
        <taxon>Eukaryota</taxon>
        <taxon>Sar</taxon>
        <taxon>Stramenopiles</taxon>
        <taxon>Ochrophyta</taxon>
        <taxon>Bacillariophyta</taxon>
        <taxon>Coscinodiscophyceae</taxon>
        <taxon>Chaetocerotophycidae</taxon>
        <taxon>Chaetocerotales</taxon>
        <taxon>Chaetocerotaceae</taxon>
        <taxon>Chaetoceros</taxon>
    </lineage>
</organism>
<feature type="signal peptide" evidence="12">
    <location>
        <begin position="1"/>
        <end position="20"/>
    </location>
</feature>
<feature type="transmembrane region" description="Helical" evidence="11">
    <location>
        <begin position="170"/>
        <end position="190"/>
    </location>
</feature>
<dbReference type="InterPro" id="IPR002048">
    <property type="entry name" value="EF_hand_dom"/>
</dbReference>
<dbReference type="InterPro" id="IPR018247">
    <property type="entry name" value="EF_Hand_1_Ca_BS"/>
</dbReference>
<evidence type="ECO:0000259" key="14">
    <source>
        <dbReference type="PROSITE" id="PS51201"/>
    </source>
</evidence>
<evidence type="ECO:0000256" key="3">
    <source>
        <dbReference type="ARBA" id="ARBA00022449"/>
    </source>
</evidence>
<sequence>MRCHSLMRALTITAISGISAFTLPSVSIRPSKNSASSISFKTSNNPGYLQTIKRIDGQSYGISPGIRHGASLGNRGKFMQLEMMPEMIMPDFLSSLPHITLAASDASIQAIEASTLSALGHDILTFLLVTVLVIPFSRTVNVNPTLLFLLIGCLIGPYNLHLFSNNEADLQLGDFGILFLLFNEGLGLSPNRIKDLKAFSNLGIFQIMSSMAFFFFGTLIGGPFILQYLELLGFPIDDNLFRPILSSPVQAFCIASAGALSSSAFVLPVLKSKGWEDRKEGIAGLSILLLQDLAVAPLLVLLPVLAGSGPQTAAEFGTLIVKAVFGFGGVLVAGRYLLRYVFDIVSSAKSTETFVAAALLVAIGMGQTADALGLSASTGAFAAGVLLAGNKFRAQIQADIKPFEGILLGIFFITAGAELDLAVVVKEWPTIIVGIIAFLTTKALVLFASGPALGLTRAESARVAVTLSGGGEFSFVLFKLASDLGVLPGDLNKLLTASVIISMSLTPLLGEIGDYAGNYLERLEEDFVVNPWDQLTAEEAQAVFDECDTDKNESIDLEELRVALVKLNIPITTIAEIFEKFDSNGDNEISREEWEDGIDAGYLSEALRNSSGVENSYSTSFINDATVICGFGNMGRSVYGMLKEAGLDGEGDIVAFSLDPSRVTEGALSGAPVIFGDGGRYELFKAAGVTAPKAVLITYASRSRRLNVLTRIRATLPKETMIYARADDQREYQELIDAGADEVICQTTEAVVRFGGLLDFCDDPEKSNMVRSLLLDRDYSSEAIPGYSMRRISDLSEEVGMPSRDILKLYECFDALGYDNDGGDISISEARDFLMRSTAFEPLDPESLTRLIKRIDEDGQGDLTFEEFVRICAASEVTLS</sequence>
<dbReference type="InterPro" id="IPR006153">
    <property type="entry name" value="Cation/H_exchanger_TM"/>
</dbReference>
<dbReference type="GO" id="GO:0016020">
    <property type="term" value="C:membrane"/>
    <property type="evidence" value="ECO:0007669"/>
    <property type="project" value="UniProtKB-SubCell"/>
</dbReference>
<dbReference type="Pfam" id="PF13499">
    <property type="entry name" value="EF-hand_7"/>
    <property type="match status" value="1"/>
</dbReference>
<feature type="domain" description="RCK N-terminal" evidence="14">
    <location>
        <begin position="623"/>
        <end position="744"/>
    </location>
</feature>
<evidence type="ECO:0000256" key="11">
    <source>
        <dbReference type="SAM" id="Phobius"/>
    </source>
</evidence>
<evidence type="ECO:0000256" key="10">
    <source>
        <dbReference type="ARBA" id="ARBA00023136"/>
    </source>
</evidence>
<dbReference type="SUPFAM" id="SSF47473">
    <property type="entry name" value="EF-hand"/>
    <property type="match status" value="1"/>
</dbReference>
<evidence type="ECO:0000259" key="13">
    <source>
        <dbReference type="PROSITE" id="PS50222"/>
    </source>
</evidence>
<keyword evidence="7" id="KW-0630">Potassium</keyword>
<feature type="transmembrane region" description="Helical" evidence="11">
    <location>
        <begin position="402"/>
        <end position="425"/>
    </location>
</feature>
<feature type="transmembrane region" description="Helical" evidence="11">
    <location>
        <begin position="372"/>
        <end position="390"/>
    </location>
</feature>
<feature type="domain" description="EF-hand" evidence="13">
    <location>
        <begin position="535"/>
        <end position="570"/>
    </location>
</feature>
<feature type="transmembrane region" description="Helical" evidence="11">
    <location>
        <begin position="431"/>
        <end position="453"/>
    </location>
</feature>
<keyword evidence="2" id="KW-0813">Transport</keyword>
<evidence type="ECO:0000256" key="6">
    <source>
        <dbReference type="ARBA" id="ARBA00022837"/>
    </source>
</evidence>
<feature type="transmembrane region" description="Helical" evidence="11">
    <location>
        <begin position="282"/>
        <end position="304"/>
    </location>
</feature>
<evidence type="ECO:0000256" key="7">
    <source>
        <dbReference type="ARBA" id="ARBA00022958"/>
    </source>
</evidence>
<evidence type="ECO:0000256" key="1">
    <source>
        <dbReference type="ARBA" id="ARBA00004141"/>
    </source>
</evidence>
<keyword evidence="3" id="KW-0050">Antiport</keyword>
<keyword evidence="9" id="KW-0406">Ion transport</keyword>
<dbReference type="SMART" id="SM00054">
    <property type="entry name" value="EFh"/>
    <property type="match status" value="3"/>
</dbReference>
<comment type="subcellular location">
    <subcellularLocation>
        <location evidence="1">Membrane</location>
        <topology evidence="1">Multi-pass membrane protein</topology>
    </subcellularLocation>
</comment>
<dbReference type="PROSITE" id="PS00018">
    <property type="entry name" value="EF_HAND_1"/>
    <property type="match status" value="1"/>
</dbReference>
<keyword evidence="12" id="KW-0732">Signal</keyword>
<dbReference type="GO" id="GO:1902600">
    <property type="term" value="P:proton transmembrane transport"/>
    <property type="evidence" value="ECO:0007669"/>
    <property type="project" value="InterPro"/>
</dbReference>
<dbReference type="PANTHER" id="PTHR46157:SF4">
    <property type="entry name" value="K(+) EFFLUX ANTIPORTER 3, CHLOROPLASTIC"/>
    <property type="match status" value="1"/>
</dbReference>
<evidence type="ECO:0000256" key="8">
    <source>
        <dbReference type="ARBA" id="ARBA00022989"/>
    </source>
</evidence>
<dbReference type="Gene3D" id="3.40.50.720">
    <property type="entry name" value="NAD(P)-binding Rossmann-like Domain"/>
    <property type="match status" value="1"/>
</dbReference>
<feature type="transmembrane region" description="Helical" evidence="11">
    <location>
        <begin position="249"/>
        <end position="270"/>
    </location>
</feature>
<dbReference type="InterPro" id="IPR003148">
    <property type="entry name" value="RCK_N"/>
</dbReference>
<dbReference type="Gene3D" id="1.10.238.10">
    <property type="entry name" value="EF-hand"/>
    <property type="match status" value="2"/>
</dbReference>